<name>A0A7E4V7M3_PANRE</name>
<dbReference type="GO" id="GO:0008270">
    <property type="term" value="F:zinc ion binding"/>
    <property type="evidence" value="ECO:0007669"/>
    <property type="project" value="UniProtKB-KW"/>
</dbReference>
<dbReference type="AlphaFoldDB" id="A0A7E4V7M3"/>
<feature type="compositionally biased region" description="Polar residues" evidence="2">
    <location>
        <begin position="264"/>
        <end position="279"/>
    </location>
</feature>
<evidence type="ECO:0000256" key="1">
    <source>
        <dbReference type="PROSITE-ProRule" id="PRU00042"/>
    </source>
</evidence>
<reference evidence="5" key="2">
    <citation type="submission" date="2020-10" db="UniProtKB">
        <authorList>
            <consortium name="WormBaseParasite"/>
        </authorList>
    </citation>
    <scope>IDENTIFICATION</scope>
</reference>
<evidence type="ECO:0000256" key="2">
    <source>
        <dbReference type="SAM" id="MobiDB-lite"/>
    </source>
</evidence>
<dbReference type="Gene3D" id="3.30.160.60">
    <property type="entry name" value="Classic Zinc Finger"/>
    <property type="match status" value="1"/>
</dbReference>
<sequence length="412" mass="46202">MCAIAETAIHRMKDSPKNGLPTAPNPTFAWDRCAEGLWEGKYQLWWVVVLFVEDNLEEMRADSRSSFRSSFLVKAASTLSFRLCDHHLREMGMMDGRWWRGSDRSIAPPPPRLIAHSNTTHASKPIPLDFHSLSSLKKVVPKSEVCVIRPAFTETGDQTDFLNYLSNGTSIGETKPQEVTPGQKTATPDGTEYADVDSETRKFIEQAAFAMFSQSINFAMPTTAPNLPVEQTSPPLLTTVSKPTLPGPSNSSDSTKPNIKPDNTRNSDSQSPESPPNTSKKMKRSTPYATRTQKKQACPTCGELFDNRCQLTLHMMKHKRVSHPFECPMTGCFQCYDTRAKIRSHLQRVHRGLTINNIESLVLKCEAPKSRQSVGTDRDMESVENKMMNPVEQLVDSIQKRIKQENVSPTED</sequence>
<dbReference type="WBParaSite" id="Pan_g17539.t1">
    <property type="protein sequence ID" value="Pan_g17539.t1"/>
    <property type="gene ID" value="Pan_g17539"/>
</dbReference>
<evidence type="ECO:0000259" key="3">
    <source>
        <dbReference type="PROSITE" id="PS50157"/>
    </source>
</evidence>
<accession>A0A7E4V7M3</accession>
<feature type="compositionally biased region" description="Polar residues" evidence="2">
    <location>
        <begin position="225"/>
        <end position="257"/>
    </location>
</feature>
<keyword evidence="4" id="KW-1185">Reference proteome</keyword>
<dbReference type="SMART" id="SM00355">
    <property type="entry name" value="ZnF_C2H2"/>
    <property type="match status" value="2"/>
</dbReference>
<keyword evidence="1" id="KW-0479">Metal-binding</keyword>
<protein>
    <submittedName>
        <fullName evidence="5">C2H2-type domain-containing protein</fullName>
    </submittedName>
</protein>
<dbReference type="PROSITE" id="PS50157">
    <property type="entry name" value="ZINC_FINGER_C2H2_2"/>
    <property type="match status" value="1"/>
</dbReference>
<dbReference type="InterPro" id="IPR013087">
    <property type="entry name" value="Znf_C2H2_type"/>
</dbReference>
<feature type="region of interest" description="Disordered" evidence="2">
    <location>
        <begin position="225"/>
        <end position="293"/>
    </location>
</feature>
<evidence type="ECO:0000313" key="5">
    <source>
        <dbReference type="WBParaSite" id="Pan_g17539.t1"/>
    </source>
</evidence>
<feature type="region of interest" description="Disordered" evidence="2">
    <location>
        <begin position="168"/>
        <end position="194"/>
    </location>
</feature>
<feature type="domain" description="C2H2-type" evidence="3">
    <location>
        <begin position="296"/>
        <end position="328"/>
    </location>
</feature>
<reference evidence="4" key="1">
    <citation type="journal article" date="2013" name="Genetics">
        <title>The draft genome and transcriptome of Panagrellus redivivus are shaped by the harsh demands of a free-living lifestyle.</title>
        <authorList>
            <person name="Srinivasan J."/>
            <person name="Dillman A.R."/>
            <person name="Macchietto M.G."/>
            <person name="Heikkinen L."/>
            <person name="Lakso M."/>
            <person name="Fracchia K.M."/>
            <person name="Antoshechkin I."/>
            <person name="Mortazavi A."/>
            <person name="Wong G."/>
            <person name="Sternberg P.W."/>
        </authorList>
    </citation>
    <scope>NUCLEOTIDE SEQUENCE [LARGE SCALE GENOMIC DNA]</scope>
    <source>
        <strain evidence="4">MT8872</strain>
    </source>
</reference>
<dbReference type="Proteomes" id="UP000492821">
    <property type="component" value="Unassembled WGS sequence"/>
</dbReference>
<keyword evidence="1" id="KW-0862">Zinc</keyword>
<keyword evidence="1" id="KW-0863">Zinc-finger</keyword>
<proteinExistence type="predicted"/>
<organism evidence="4 5">
    <name type="scientific">Panagrellus redivivus</name>
    <name type="common">Microworm</name>
    <dbReference type="NCBI Taxonomy" id="6233"/>
    <lineage>
        <taxon>Eukaryota</taxon>
        <taxon>Metazoa</taxon>
        <taxon>Ecdysozoa</taxon>
        <taxon>Nematoda</taxon>
        <taxon>Chromadorea</taxon>
        <taxon>Rhabditida</taxon>
        <taxon>Tylenchina</taxon>
        <taxon>Panagrolaimomorpha</taxon>
        <taxon>Panagrolaimoidea</taxon>
        <taxon>Panagrolaimidae</taxon>
        <taxon>Panagrellus</taxon>
    </lineage>
</organism>
<evidence type="ECO:0000313" key="4">
    <source>
        <dbReference type="Proteomes" id="UP000492821"/>
    </source>
</evidence>
<dbReference type="PROSITE" id="PS00028">
    <property type="entry name" value="ZINC_FINGER_C2H2_1"/>
    <property type="match status" value="2"/>
</dbReference>